<evidence type="ECO:0000313" key="4">
    <source>
        <dbReference type="Proteomes" id="UP000198894"/>
    </source>
</evidence>
<dbReference type="PROSITE" id="PS51257">
    <property type="entry name" value="PROKAR_LIPOPROTEIN"/>
    <property type="match status" value="1"/>
</dbReference>
<protein>
    <recommendedName>
        <fullName evidence="5">Lipoprotein</fullName>
    </recommendedName>
</protein>
<evidence type="ECO:0008006" key="5">
    <source>
        <dbReference type="Google" id="ProtNLM"/>
    </source>
</evidence>
<accession>A0A1G8U191</accession>
<evidence type="ECO:0000256" key="1">
    <source>
        <dbReference type="SAM" id="MobiDB-lite"/>
    </source>
</evidence>
<gene>
    <name evidence="3" type="ORF">SAMN05428953_106228</name>
</gene>
<reference evidence="4" key="1">
    <citation type="submission" date="2016-10" db="EMBL/GenBank/DDBJ databases">
        <authorList>
            <person name="Varghese N."/>
            <person name="Submissions S."/>
        </authorList>
    </citation>
    <scope>NUCLEOTIDE SEQUENCE [LARGE SCALE GENOMIC DNA]</scope>
    <source>
        <strain evidence="4">CGMCC 1.11022</strain>
    </source>
</reference>
<feature type="chain" id="PRO_5011735874" description="Lipoprotein" evidence="2">
    <location>
        <begin position="21"/>
        <end position="77"/>
    </location>
</feature>
<organism evidence="3 4">
    <name type="scientific">Mesorhizobium muleiense</name>
    <dbReference type="NCBI Taxonomy" id="1004279"/>
    <lineage>
        <taxon>Bacteria</taxon>
        <taxon>Pseudomonadati</taxon>
        <taxon>Pseudomonadota</taxon>
        <taxon>Alphaproteobacteria</taxon>
        <taxon>Hyphomicrobiales</taxon>
        <taxon>Phyllobacteriaceae</taxon>
        <taxon>Mesorhizobium</taxon>
    </lineage>
</organism>
<feature type="region of interest" description="Disordered" evidence="1">
    <location>
        <begin position="55"/>
        <end position="77"/>
    </location>
</feature>
<dbReference type="Proteomes" id="UP000198894">
    <property type="component" value="Unassembled WGS sequence"/>
</dbReference>
<dbReference type="AlphaFoldDB" id="A0A1G8U191"/>
<keyword evidence="2" id="KW-0732">Signal</keyword>
<proteinExistence type="predicted"/>
<evidence type="ECO:0000313" key="3">
    <source>
        <dbReference type="EMBL" id="SDJ46865.1"/>
    </source>
</evidence>
<evidence type="ECO:0000256" key="2">
    <source>
        <dbReference type="SAM" id="SignalP"/>
    </source>
</evidence>
<dbReference type="EMBL" id="FNEE01000006">
    <property type="protein sequence ID" value="SDJ46865.1"/>
    <property type="molecule type" value="Genomic_DNA"/>
</dbReference>
<feature type="signal peptide" evidence="2">
    <location>
        <begin position="1"/>
        <end position="20"/>
    </location>
</feature>
<keyword evidence="4" id="KW-1185">Reference proteome</keyword>
<name>A0A1G8U191_9HYPH</name>
<sequence length="77" mass="8275">MKIASSAMLASLLVAGCAATTPPDILPAFNPADPAMGVRDAHYHPVVVDYRHREPVDPQNWRRLNEERSPANPGAGS</sequence>